<dbReference type="PANTHER" id="PTHR48104:SF30">
    <property type="entry name" value="METACASPASE-1"/>
    <property type="match status" value="1"/>
</dbReference>
<name>A0A5E9FVQ9_9MICO</name>
<accession>A0A5E9FVQ9</accession>
<protein>
    <submittedName>
        <fullName evidence="2">Caspase domain-containing protein</fullName>
    </submittedName>
</protein>
<dbReference type="SUPFAM" id="SSF52129">
    <property type="entry name" value="Caspase-like"/>
    <property type="match status" value="1"/>
</dbReference>
<dbReference type="Pfam" id="PF00656">
    <property type="entry name" value="Peptidase_C14"/>
    <property type="match status" value="1"/>
</dbReference>
<dbReference type="Proteomes" id="UP000199639">
    <property type="component" value="Unassembled WGS sequence"/>
</dbReference>
<dbReference type="GO" id="GO:0005737">
    <property type="term" value="C:cytoplasm"/>
    <property type="evidence" value="ECO:0007669"/>
    <property type="project" value="TreeGrafter"/>
</dbReference>
<dbReference type="AlphaFoldDB" id="A0A5E9FVQ9"/>
<gene>
    <name evidence="2" type="ORF">SAMN05216368_103186</name>
</gene>
<dbReference type="RefSeq" id="WP_159433826.1">
    <property type="nucleotide sequence ID" value="NZ_FNIB01000003.1"/>
</dbReference>
<dbReference type="InterPro" id="IPR029030">
    <property type="entry name" value="Caspase-like_dom_sf"/>
</dbReference>
<dbReference type="Gene3D" id="3.40.50.1460">
    <property type="match status" value="1"/>
</dbReference>
<dbReference type="GO" id="GO:0004197">
    <property type="term" value="F:cysteine-type endopeptidase activity"/>
    <property type="evidence" value="ECO:0007669"/>
    <property type="project" value="InterPro"/>
</dbReference>
<dbReference type="STRING" id="1424659.SAMN05216368_103186"/>
<proteinExistence type="predicted"/>
<evidence type="ECO:0000313" key="3">
    <source>
        <dbReference type="Proteomes" id="UP000199639"/>
    </source>
</evidence>
<sequence length="765" mass="78821">MSSGSEASAASRKLRPHVVNLSGGTFSSTGAFTTTKKDVDAIFATHLPAFVAEHGGVVPVVFYAHGGLVDEQSGLRIAATQVDWWKSNGVYPIHFVWETSLAGAITSAVGDWAQGRRGWLDDAKDRVLELAARFGQGQAIWGQMKRSAEAAPAGDGGARYVAEALGAYCAAHPDTITVHAVGHSAGSIFHSFFLPTALKAGVPAIETLSLLAPAVRTDVFEKQIVPLVGHGVESLAMFTMTEKLERDDTCLGAYGKSLLYLVRASFEPEEFSPILRLEECLRADPVLAGLFGLSGASGSPGVGGAADIIWSKTPSGPLTSRSTSTSHGGFDNDIPTMDSVARRVTGSSRIQSFPATRDLGDELWPMAGPAAPRPVGTHQALCVGINAYPGGDALYGCVADAEAWAAQFSIAGFAVRTLLDAEATRQNILLGLLDLVASSVAGDVLVFQYAGHGTYVDDLDGDESEAGNEETKYDEALCPIDFRDGNLIIDDDLGEIFDQLPDGVSLTAFFDSCHSGDGQRRLQLQPADVADLSAASAPHGRRARFIIPDEQTSRNYRAKRGAPARAGKRALTREVLFSACKPTEVAYETGGHGNFTVAASLLVVPSANRLTNAEFLAKVREAFSSQPRQNPDFNGPRAAKSRVFLGALVGGAGSVSVAGANSAGSARAGSPPVRARVRALGPATIPGAISALLDAAAGVGTGVGAGVGAGGIGAGGVGAGGIYPLAASAGPAGMAGSADSCETDAAARALAAAAFLRTAADFIDG</sequence>
<evidence type="ECO:0000313" key="2">
    <source>
        <dbReference type="EMBL" id="SDN00633.1"/>
    </source>
</evidence>
<dbReference type="GO" id="GO:0006508">
    <property type="term" value="P:proteolysis"/>
    <property type="evidence" value="ECO:0007669"/>
    <property type="project" value="InterPro"/>
</dbReference>
<dbReference type="InterPro" id="IPR011600">
    <property type="entry name" value="Pept_C14_caspase"/>
</dbReference>
<reference evidence="2 3" key="1">
    <citation type="submission" date="2016-10" db="EMBL/GenBank/DDBJ databases">
        <authorList>
            <person name="Varghese N."/>
            <person name="Submissions S."/>
        </authorList>
    </citation>
    <scope>NUCLEOTIDE SEQUENCE [LARGE SCALE GENOMIC DNA]</scope>
    <source>
        <strain evidence="2 3">CGMCC 1.11215</strain>
    </source>
</reference>
<dbReference type="PANTHER" id="PTHR48104">
    <property type="entry name" value="METACASPASE-4"/>
    <property type="match status" value="1"/>
</dbReference>
<organism evidence="2 3">
    <name type="scientific">Cryobacterium flavum</name>
    <dbReference type="NCBI Taxonomy" id="1424659"/>
    <lineage>
        <taxon>Bacteria</taxon>
        <taxon>Bacillati</taxon>
        <taxon>Actinomycetota</taxon>
        <taxon>Actinomycetes</taxon>
        <taxon>Micrococcales</taxon>
        <taxon>Microbacteriaceae</taxon>
        <taxon>Cryobacterium</taxon>
    </lineage>
</organism>
<feature type="domain" description="Peptidase C14 caspase" evidence="1">
    <location>
        <begin position="379"/>
        <end position="634"/>
    </location>
</feature>
<dbReference type="InterPro" id="IPR050452">
    <property type="entry name" value="Metacaspase"/>
</dbReference>
<evidence type="ECO:0000259" key="1">
    <source>
        <dbReference type="Pfam" id="PF00656"/>
    </source>
</evidence>
<dbReference type="EMBL" id="FNIB01000003">
    <property type="protein sequence ID" value="SDN00633.1"/>
    <property type="molecule type" value="Genomic_DNA"/>
</dbReference>